<evidence type="ECO:0000256" key="3">
    <source>
        <dbReference type="ARBA" id="ARBA00022490"/>
    </source>
</evidence>
<evidence type="ECO:0000256" key="8">
    <source>
        <dbReference type="ARBA" id="ARBA00023006"/>
    </source>
</evidence>
<evidence type="ECO:0000313" key="14">
    <source>
        <dbReference type="Proteomes" id="UP000054107"/>
    </source>
</evidence>
<keyword evidence="2" id="KW-0813">Transport</keyword>
<keyword evidence="8" id="KW-0072">Autophagy</keyword>
<keyword evidence="10" id="KW-0539">Nucleus</keyword>
<feature type="compositionally biased region" description="Low complexity" evidence="11">
    <location>
        <begin position="279"/>
        <end position="294"/>
    </location>
</feature>
<dbReference type="GO" id="GO:0015031">
    <property type="term" value="P:protein transport"/>
    <property type="evidence" value="ECO:0007669"/>
    <property type="project" value="UniProtKB-KW"/>
</dbReference>
<feature type="compositionally biased region" description="Basic and acidic residues" evidence="11">
    <location>
        <begin position="1"/>
        <end position="16"/>
    </location>
</feature>
<dbReference type="Pfam" id="PF03416">
    <property type="entry name" value="Peptidase_C54"/>
    <property type="match status" value="1"/>
</dbReference>
<dbReference type="Proteomes" id="UP000054107">
    <property type="component" value="Unassembled WGS sequence"/>
</dbReference>
<dbReference type="GO" id="GO:0016485">
    <property type="term" value="P:protein processing"/>
    <property type="evidence" value="ECO:0007669"/>
    <property type="project" value="TreeGrafter"/>
</dbReference>
<dbReference type="InterPro" id="IPR038765">
    <property type="entry name" value="Papain-like_cys_pep_sf"/>
</dbReference>
<keyword evidence="7" id="KW-0653">Protein transport</keyword>
<sequence>MAHHSNDQQYIDKELPQPHNSNHISTAPLRDKLLTNSSYLAAEIPLKLGHFMSNLWISGSELSSSFFLQNGECNLDPEDAQIIWLLGCPYHSKPLDPVQQAIMDAQKDEMFRPGSDREDQEEVLKDNASLVWPPDFYDDFTSRLWMTYRHNYPPIRPSNHKTDIGWGCMLRSGQSLLANTLLVHFLSRGKQLGKNIGEWFGPSTISQVIQALVSDFQPADLSVYVATDGTIYLDGVQDVTTGKKPRGDFSYLTGKLSSDSSDEGREEAKHLYDASSTPQQQQQQQQEASSAAESHNGKLSLDTEATAFKPVLMLVALRLGIDSLHTIYHPALKACFELPSFVGIAGGRPNSSLYFIGLQGDDLIYLDPHFSRPALETKRLSQYTNEDFSTYHCTIPRKISISNLDPSMMLGFYCRNQKELDLFCDQIKSISQKHSAIFSIQQSAPEYDEDVRSENDFGVMSDEDDDDDQLKDQKCRDSDEEDGNSIF</sequence>
<dbReference type="GO" id="GO:0005634">
    <property type="term" value="C:nucleus"/>
    <property type="evidence" value="ECO:0007669"/>
    <property type="project" value="UniProtKB-SubCell"/>
</dbReference>
<dbReference type="GO" id="GO:0000045">
    <property type="term" value="P:autophagosome assembly"/>
    <property type="evidence" value="ECO:0007669"/>
    <property type="project" value="TreeGrafter"/>
</dbReference>
<feature type="domain" description="Peptidase C54 catalytic" evidence="12">
    <location>
        <begin position="187"/>
        <end position="425"/>
    </location>
</feature>
<feature type="compositionally biased region" description="Acidic residues" evidence="11">
    <location>
        <begin position="478"/>
        <end position="487"/>
    </location>
</feature>
<dbReference type="GO" id="GO:0035973">
    <property type="term" value="P:aggrephagy"/>
    <property type="evidence" value="ECO:0007669"/>
    <property type="project" value="TreeGrafter"/>
</dbReference>
<dbReference type="STRING" id="35722.A0A0B7NH12"/>
<feature type="compositionally biased region" description="Basic and acidic residues" evidence="11">
    <location>
        <begin position="262"/>
        <end position="272"/>
    </location>
</feature>
<dbReference type="InterPro" id="IPR046792">
    <property type="entry name" value="Peptidase_C54_cat"/>
</dbReference>
<keyword evidence="4 10" id="KW-0645">Protease</keyword>
<dbReference type="EC" id="3.4.22.-" evidence="10"/>
<gene>
    <name evidence="13" type="primary">PARPA_12131.1 scaffold 44939</name>
</gene>
<evidence type="ECO:0000313" key="13">
    <source>
        <dbReference type="EMBL" id="CEP17831.1"/>
    </source>
</evidence>
<dbReference type="PANTHER" id="PTHR22624:SF49">
    <property type="entry name" value="CYSTEINE PROTEASE"/>
    <property type="match status" value="1"/>
</dbReference>
<feature type="region of interest" description="Disordered" evidence="11">
    <location>
        <begin position="445"/>
        <end position="487"/>
    </location>
</feature>
<dbReference type="GO" id="GO:0004197">
    <property type="term" value="F:cysteine-type endopeptidase activity"/>
    <property type="evidence" value="ECO:0007669"/>
    <property type="project" value="TreeGrafter"/>
</dbReference>
<evidence type="ECO:0000256" key="10">
    <source>
        <dbReference type="RuleBase" id="RU363115"/>
    </source>
</evidence>
<comment type="similarity">
    <text evidence="1 10">Belongs to the peptidase C54 family.</text>
</comment>
<protein>
    <recommendedName>
        <fullName evidence="10">Cysteine protease</fullName>
        <ecNumber evidence="10">3.4.22.-</ecNumber>
    </recommendedName>
</protein>
<feature type="region of interest" description="Disordered" evidence="11">
    <location>
        <begin position="251"/>
        <end position="296"/>
    </location>
</feature>
<keyword evidence="6" id="KW-0788">Thiol protease</keyword>
<dbReference type="PANTHER" id="PTHR22624">
    <property type="entry name" value="CYSTEINE PROTEASE ATG4"/>
    <property type="match status" value="1"/>
</dbReference>
<evidence type="ECO:0000256" key="5">
    <source>
        <dbReference type="ARBA" id="ARBA00022801"/>
    </source>
</evidence>
<dbReference type="GO" id="GO:0000423">
    <property type="term" value="P:mitophagy"/>
    <property type="evidence" value="ECO:0007669"/>
    <property type="project" value="TreeGrafter"/>
</dbReference>
<proteinExistence type="inferred from homology"/>
<evidence type="ECO:0000259" key="12">
    <source>
        <dbReference type="Pfam" id="PF03416"/>
    </source>
</evidence>
<dbReference type="AlphaFoldDB" id="A0A0B7NH12"/>
<evidence type="ECO:0000256" key="1">
    <source>
        <dbReference type="ARBA" id="ARBA00010958"/>
    </source>
</evidence>
<comment type="function">
    <text evidence="10">Required for selective autophagic degradation of the nucleus (nucleophagy) as well as for mitophagy which contributes to regulate mitochondrial quantity and quality by eliminating the mitochondria to a basal level to fulfill cellular energy requirements and preventing excess ROS production.</text>
</comment>
<dbReference type="OrthoDB" id="2960936at2759"/>
<reference evidence="13 14" key="1">
    <citation type="submission" date="2014-09" db="EMBL/GenBank/DDBJ databases">
        <authorList>
            <person name="Ellenberger Sabrina"/>
        </authorList>
    </citation>
    <scope>NUCLEOTIDE SEQUENCE [LARGE SCALE GENOMIC DNA]</scope>
    <source>
        <strain evidence="13 14">CBS 412.66</strain>
    </source>
</reference>
<comment type="subcellular location">
    <subcellularLocation>
        <location evidence="10">Nucleus</location>
    </subcellularLocation>
    <subcellularLocation>
        <location evidence="10">Cytoplasm</location>
    </subcellularLocation>
</comment>
<name>A0A0B7NH12_9FUNG</name>
<evidence type="ECO:0000256" key="7">
    <source>
        <dbReference type="ARBA" id="ARBA00022927"/>
    </source>
</evidence>
<dbReference type="EMBL" id="LN733737">
    <property type="protein sequence ID" value="CEP17831.1"/>
    <property type="molecule type" value="Genomic_DNA"/>
</dbReference>
<feature type="region of interest" description="Disordered" evidence="11">
    <location>
        <begin position="1"/>
        <end position="24"/>
    </location>
</feature>
<evidence type="ECO:0000256" key="11">
    <source>
        <dbReference type="SAM" id="MobiDB-lite"/>
    </source>
</evidence>
<dbReference type="GO" id="GO:0005737">
    <property type="term" value="C:cytoplasm"/>
    <property type="evidence" value="ECO:0007669"/>
    <property type="project" value="UniProtKB-SubCell"/>
</dbReference>
<organism evidence="13 14">
    <name type="scientific">Parasitella parasitica</name>
    <dbReference type="NCBI Taxonomy" id="35722"/>
    <lineage>
        <taxon>Eukaryota</taxon>
        <taxon>Fungi</taxon>
        <taxon>Fungi incertae sedis</taxon>
        <taxon>Mucoromycota</taxon>
        <taxon>Mucoromycotina</taxon>
        <taxon>Mucoromycetes</taxon>
        <taxon>Mucorales</taxon>
        <taxon>Mucorineae</taxon>
        <taxon>Mucoraceae</taxon>
        <taxon>Parasitella</taxon>
    </lineage>
</organism>
<evidence type="ECO:0000256" key="2">
    <source>
        <dbReference type="ARBA" id="ARBA00022448"/>
    </source>
</evidence>
<dbReference type="SUPFAM" id="SSF54001">
    <property type="entry name" value="Cysteine proteinases"/>
    <property type="match status" value="1"/>
</dbReference>
<dbReference type="InterPro" id="IPR005078">
    <property type="entry name" value="Peptidase_C54"/>
</dbReference>
<keyword evidence="14" id="KW-1185">Reference proteome</keyword>
<dbReference type="GO" id="GO:0019786">
    <property type="term" value="F:protein-phosphatidylethanolamide deconjugating activity"/>
    <property type="evidence" value="ECO:0007669"/>
    <property type="project" value="InterPro"/>
</dbReference>
<evidence type="ECO:0000256" key="4">
    <source>
        <dbReference type="ARBA" id="ARBA00022670"/>
    </source>
</evidence>
<keyword evidence="5 10" id="KW-0378">Hydrolase</keyword>
<evidence type="ECO:0000256" key="6">
    <source>
        <dbReference type="ARBA" id="ARBA00022807"/>
    </source>
</evidence>
<comment type="catalytic activity">
    <reaction evidence="9">
        <text>[protein]-C-terminal L-amino acid-glycyl-phosphatidylethanolamide + H2O = [protein]-C-terminal L-amino acid-glycine + a 1,2-diacyl-sn-glycero-3-phosphoethanolamine</text>
        <dbReference type="Rhea" id="RHEA:67548"/>
        <dbReference type="Rhea" id="RHEA-COMP:17323"/>
        <dbReference type="Rhea" id="RHEA-COMP:17324"/>
        <dbReference type="ChEBI" id="CHEBI:15377"/>
        <dbReference type="ChEBI" id="CHEBI:64612"/>
        <dbReference type="ChEBI" id="CHEBI:172940"/>
        <dbReference type="ChEBI" id="CHEBI:172941"/>
    </reaction>
    <physiologicalReaction direction="left-to-right" evidence="9">
        <dbReference type="Rhea" id="RHEA:67549"/>
    </physiologicalReaction>
</comment>
<keyword evidence="3 10" id="KW-0963">Cytoplasm</keyword>
<evidence type="ECO:0000256" key="9">
    <source>
        <dbReference type="ARBA" id="ARBA00029362"/>
    </source>
</evidence>
<dbReference type="GO" id="GO:0034727">
    <property type="term" value="P:piecemeal microautophagy of the nucleus"/>
    <property type="evidence" value="ECO:0007669"/>
    <property type="project" value="TreeGrafter"/>
</dbReference>
<accession>A0A0B7NH12</accession>